<evidence type="ECO:0000313" key="2">
    <source>
        <dbReference type="Proteomes" id="UP001476247"/>
    </source>
</evidence>
<sequence length="915" mass="105474">MENVYDLHHYSQCLAICNWGNRGVQNGNDNGVRIDKFIERLYQLFEKGKDNWNKDDLFLLKAISDFMRLSVEELIKESNQEIKGTGVLHYMFIIPSEWEEEVREIIIRPIFVQANLISNDDHNDRLLFCSDLESFYYDKSEIFKVEKYTLFCRLTPIDKEQVMIKLDSVSCVNTLFDFSGSMLFPKVVNSNSSVFSIKHIKNSIRAVLKANLSLCIQEKHLQSIIEAAFSGVPFNLDENEDDVMALMIPLITDTSKLGLDSCQETIIKSIRPYDICAEIGKTLLNNVASLISNNRMKEYYIMTLVDEYSSEIILDHNLVNWSKSMLEYNRMTSDIKIRRYEYNIAITFSFDFLHHGSIVYVREAIQNSDLYSKPRTILSNKIDSCSSIFIKSKPDAIINIDISKESTLLSFSLLDNNGLVYKIWDHNYFIQDANLRSLGSFFNFSKVQTLKVDHSFTTFVEKYFRSDLNILSDDKDNVLNKDIMTEIEAIMNMKSHSKDILVSAQQSVYIKAFILIYMIYLKKIVSSKLLDVTGHNADIKIGYSITIENMLLRDLFGTKEGFEDVIYASGLLRKDDARKKLRVITQGEGILPVIQQCWKLQFPVKSFFVVAHLHEDYIQLNLNQVVAEEEDQEAFIIQDEIVRIPNVYTSLCLNMWNNIVEENSLVQMCGKHLNKELLEIFSVQNQICFTNNLARYLSNNFQSILIKILEDETDQFMYEQGMDIPHYIVPKLSNQLFQPVLRQRPLSYKGFQVGVLQHICSENYGYGFYFPSECKGFSYKNSRSDTKSISIDRETVFPIFKKGDKITGNQIDRVFYVSSQTTTTETPFWIHYYTLKNADGLKVDETVPLKDISEKITTSYLDTSDIKKVQYLPIVISIVYNGHSSSFSLIVKIVGGELKSDSSVTVGEPMTLTRV</sequence>
<gene>
    <name evidence="1" type="ORF">HPULCUR_011168</name>
</gene>
<organism evidence="1 2">
    <name type="scientific">Helicostylum pulchrum</name>
    <dbReference type="NCBI Taxonomy" id="562976"/>
    <lineage>
        <taxon>Eukaryota</taxon>
        <taxon>Fungi</taxon>
        <taxon>Fungi incertae sedis</taxon>
        <taxon>Mucoromycota</taxon>
        <taxon>Mucoromycotina</taxon>
        <taxon>Mucoromycetes</taxon>
        <taxon>Mucorales</taxon>
        <taxon>Mucorineae</taxon>
        <taxon>Mucoraceae</taxon>
        <taxon>Helicostylum</taxon>
    </lineage>
</organism>
<comment type="caution">
    <text evidence="1">The sequence shown here is derived from an EMBL/GenBank/DDBJ whole genome shotgun (WGS) entry which is preliminary data.</text>
</comment>
<reference evidence="1 2" key="1">
    <citation type="submission" date="2024-04" db="EMBL/GenBank/DDBJ databases">
        <title>genome sequences of Mucor flavus KT1a and Helicostylum pulchrum KT1b strains isolation_sourced from the surface of a dry-aged beef.</title>
        <authorList>
            <person name="Toyotome T."/>
            <person name="Hosono M."/>
            <person name="Torimaru M."/>
            <person name="Fukuda K."/>
            <person name="Mikami N."/>
        </authorList>
    </citation>
    <scope>NUCLEOTIDE SEQUENCE [LARGE SCALE GENOMIC DNA]</scope>
    <source>
        <strain evidence="1 2">KT1b</strain>
    </source>
</reference>
<evidence type="ECO:0000313" key="1">
    <source>
        <dbReference type="EMBL" id="GAA5805645.1"/>
    </source>
</evidence>
<dbReference type="EMBL" id="BAABUJ010000049">
    <property type="protein sequence ID" value="GAA5805645.1"/>
    <property type="molecule type" value="Genomic_DNA"/>
</dbReference>
<dbReference type="Proteomes" id="UP001476247">
    <property type="component" value="Unassembled WGS sequence"/>
</dbReference>
<proteinExistence type="predicted"/>
<keyword evidence="2" id="KW-1185">Reference proteome</keyword>
<accession>A0ABP9YFQ1</accession>
<name>A0ABP9YFQ1_9FUNG</name>
<protein>
    <submittedName>
        <fullName evidence="1">Uncharacterized protein</fullName>
    </submittedName>
</protein>